<dbReference type="PANTHER" id="PTHR44051:SF2">
    <property type="entry name" value="HYPOTHETICAL GLUTATHIONE S-TRANSFERASE LIKE PROTEIN"/>
    <property type="match status" value="1"/>
</dbReference>
<dbReference type="PANTHER" id="PTHR44051">
    <property type="entry name" value="GLUTATHIONE S-TRANSFERASE-RELATED"/>
    <property type="match status" value="1"/>
</dbReference>
<accession>A0A437RRK0</accession>
<comment type="caution">
    <text evidence="3">The sequence shown here is derived from an EMBL/GenBank/DDBJ whole genome shotgun (WGS) entry which is preliminary data.</text>
</comment>
<gene>
    <name evidence="3" type="ORF">EOE66_01365</name>
</gene>
<dbReference type="InterPro" id="IPR004045">
    <property type="entry name" value="Glutathione_S-Trfase_N"/>
</dbReference>
<dbReference type="Pfam" id="PF02798">
    <property type="entry name" value="GST_N"/>
    <property type="match status" value="1"/>
</dbReference>
<feature type="domain" description="GST C-terminal" evidence="2">
    <location>
        <begin position="85"/>
        <end position="206"/>
    </location>
</feature>
<protein>
    <submittedName>
        <fullName evidence="3">Glutathione S-transferase family protein</fullName>
    </submittedName>
</protein>
<dbReference type="Gene3D" id="3.40.30.10">
    <property type="entry name" value="Glutaredoxin"/>
    <property type="match status" value="1"/>
</dbReference>
<keyword evidence="3" id="KW-0808">Transferase</keyword>
<name>A0A437RRK0_9BURK</name>
<proteinExistence type="predicted"/>
<dbReference type="PROSITE" id="PS50404">
    <property type="entry name" value="GST_NTER"/>
    <property type="match status" value="1"/>
</dbReference>
<evidence type="ECO:0000313" key="3">
    <source>
        <dbReference type="EMBL" id="RVU49252.1"/>
    </source>
</evidence>
<evidence type="ECO:0000259" key="2">
    <source>
        <dbReference type="PROSITE" id="PS50405"/>
    </source>
</evidence>
<dbReference type="AlphaFoldDB" id="A0A437RRK0"/>
<dbReference type="SFLD" id="SFLDG00358">
    <property type="entry name" value="Main_(cytGST)"/>
    <property type="match status" value="1"/>
</dbReference>
<dbReference type="InterPro" id="IPR036282">
    <property type="entry name" value="Glutathione-S-Trfase_C_sf"/>
</dbReference>
<reference evidence="3 4" key="1">
    <citation type="submission" date="2019-01" db="EMBL/GenBank/DDBJ databases">
        <authorList>
            <person name="Chen W.-M."/>
        </authorList>
    </citation>
    <scope>NUCLEOTIDE SEQUENCE [LARGE SCALE GENOMIC DNA]</scope>
    <source>
        <strain evidence="3 4">KYPY4</strain>
    </source>
</reference>
<organism evidence="3 4">
    <name type="scientific">Rubrivivax rivuli</name>
    <dbReference type="NCBI Taxonomy" id="1862385"/>
    <lineage>
        <taxon>Bacteria</taxon>
        <taxon>Pseudomonadati</taxon>
        <taxon>Pseudomonadota</taxon>
        <taxon>Betaproteobacteria</taxon>
        <taxon>Burkholderiales</taxon>
        <taxon>Sphaerotilaceae</taxon>
        <taxon>Rubrivivax</taxon>
    </lineage>
</organism>
<dbReference type="Pfam" id="PF13410">
    <property type="entry name" value="GST_C_2"/>
    <property type="match status" value="1"/>
</dbReference>
<dbReference type="SUPFAM" id="SSF47616">
    <property type="entry name" value="GST C-terminal domain-like"/>
    <property type="match status" value="1"/>
</dbReference>
<dbReference type="Gene3D" id="1.20.1050.10">
    <property type="match status" value="1"/>
</dbReference>
<dbReference type="InterPro" id="IPR010987">
    <property type="entry name" value="Glutathione-S-Trfase_C-like"/>
</dbReference>
<dbReference type="Proteomes" id="UP000285575">
    <property type="component" value="Unassembled WGS sequence"/>
</dbReference>
<dbReference type="SFLD" id="SFLDS00019">
    <property type="entry name" value="Glutathione_Transferase_(cytos"/>
    <property type="match status" value="1"/>
</dbReference>
<evidence type="ECO:0000313" key="4">
    <source>
        <dbReference type="Proteomes" id="UP000285575"/>
    </source>
</evidence>
<feature type="domain" description="GST N-terminal" evidence="1">
    <location>
        <begin position="1"/>
        <end position="83"/>
    </location>
</feature>
<dbReference type="InterPro" id="IPR040079">
    <property type="entry name" value="Glutathione_S-Trfase"/>
</dbReference>
<sequence length="206" mass="22658">MPATLYLTRGSGNSFKPALVLRQTGRSATLKFLDVLAGESRRPEFLAINPLGQVPYLVLEDGRGIGQSNAIAWWAAEGTPLMPADAVSRAQALQWMIFEQTALEPNISPARFFTHIVPAQREAHAADIPRWLEAGHRGLGVLEQHLTHRAFITDHGYSVADVAVYGYTHLAGEGGFDLERYPAVQAWMQRVRSTPGYTDIGELLAH</sequence>
<dbReference type="GO" id="GO:0016740">
    <property type="term" value="F:transferase activity"/>
    <property type="evidence" value="ECO:0007669"/>
    <property type="project" value="UniProtKB-KW"/>
</dbReference>
<dbReference type="PROSITE" id="PS50405">
    <property type="entry name" value="GST_CTER"/>
    <property type="match status" value="1"/>
</dbReference>
<dbReference type="RefSeq" id="WP_128226889.1">
    <property type="nucleotide sequence ID" value="NZ_SACR01000001.1"/>
</dbReference>
<evidence type="ECO:0000259" key="1">
    <source>
        <dbReference type="PROSITE" id="PS50404"/>
    </source>
</evidence>
<dbReference type="InterPro" id="IPR036249">
    <property type="entry name" value="Thioredoxin-like_sf"/>
</dbReference>
<dbReference type="EMBL" id="SACR01000001">
    <property type="protein sequence ID" value="RVU49252.1"/>
    <property type="molecule type" value="Genomic_DNA"/>
</dbReference>
<keyword evidence="4" id="KW-1185">Reference proteome</keyword>
<dbReference type="SUPFAM" id="SSF52833">
    <property type="entry name" value="Thioredoxin-like"/>
    <property type="match status" value="1"/>
</dbReference>
<dbReference type="OrthoDB" id="9797500at2"/>